<evidence type="ECO:0000313" key="1">
    <source>
        <dbReference type="EMBL" id="MFD1703850.1"/>
    </source>
</evidence>
<dbReference type="RefSeq" id="WP_378799949.1">
    <property type="nucleotide sequence ID" value="NZ_JBHUER010000009.1"/>
</dbReference>
<name>A0ABW4K6I5_9HYPH</name>
<gene>
    <name evidence="1" type="ORF">ACFSCV_12635</name>
</gene>
<organism evidence="1 2">
    <name type="scientific">Methylopila henanensis</name>
    <dbReference type="NCBI Taxonomy" id="873516"/>
    <lineage>
        <taxon>Bacteria</taxon>
        <taxon>Pseudomonadati</taxon>
        <taxon>Pseudomonadota</taxon>
        <taxon>Alphaproteobacteria</taxon>
        <taxon>Hyphomicrobiales</taxon>
        <taxon>Methylopilaceae</taxon>
        <taxon>Methylopila</taxon>
    </lineage>
</organism>
<comment type="caution">
    <text evidence="1">The sequence shown here is derived from an EMBL/GenBank/DDBJ whole genome shotgun (WGS) entry which is preliminary data.</text>
</comment>
<sequence>MSRRGQRIEARTTETFAGLADHVRLPSRFHARLSAISTRLRR</sequence>
<proteinExistence type="predicted"/>
<dbReference type="Proteomes" id="UP001597308">
    <property type="component" value="Unassembled WGS sequence"/>
</dbReference>
<evidence type="ECO:0000313" key="2">
    <source>
        <dbReference type="Proteomes" id="UP001597308"/>
    </source>
</evidence>
<protein>
    <submittedName>
        <fullName evidence="1">Uncharacterized protein</fullName>
    </submittedName>
</protein>
<dbReference type="EMBL" id="JBHUER010000009">
    <property type="protein sequence ID" value="MFD1703850.1"/>
    <property type="molecule type" value="Genomic_DNA"/>
</dbReference>
<keyword evidence="2" id="KW-1185">Reference proteome</keyword>
<accession>A0ABW4K6I5</accession>
<reference evidence="2" key="1">
    <citation type="journal article" date="2019" name="Int. J. Syst. Evol. Microbiol.">
        <title>The Global Catalogue of Microorganisms (GCM) 10K type strain sequencing project: providing services to taxonomists for standard genome sequencing and annotation.</title>
        <authorList>
            <consortium name="The Broad Institute Genomics Platform"/>
            <consortium name="The Broad Institute Genome Sequencing Center for Infectious Disease"/>
            <person name="Wu L."/>
            <person name="Ma J."/>
        </authorList>
    </citation>
    <scope>NUCLEOTIDE SEQUENCE [LARGE SCALE GENOMIC DNA]</scope>
    <source>
        <strain evidence="2">KCTC 23707</strain>
    </source>
</reference>